<dbReference type="InterPro" id="IPR009000">
    <property type="entry name" value="Transl_B-barrel_sf"/>
</dbReference>
<evidence type="ECO:0000256" key="4">
    <source>
        <dbReference type="ARBA" id="ARBA00017959"/>
    </source>
</evidence>
<evidence type="ECO:0000256" key="15">
    <source>
        <dbReference type="SAM" id="Coils"/>
    </source>
</evidence>
<dbReference type="FunFam" id="3.10.310.40:FF:000001">
    <property type="entry name" value="Alanine--tRNA ligase"/>
    <property type="match status" value="1"/>
</dbReference>
<dbReference type="NCBIfam" id="TIGR00344">
    <property type="entry name" value="alaS"/>
    <property type="match status" value="1"/>
</dbReference>
<dbReference type="GO" id="GO:0002161">
    <property type="term" value="F:aminoacyl-tRNA deacylase activity"/>
    <property type="evidence" value="ECO:0007669"/>
    <property type="project" value="TreeGrafter"/>
</dbReference>
<dbReference type="InterPro" id="IPR018163">
    <property type="entry name" value="Thr/Ala-tRNA-synth_IIc_edit"/>
</dbReference>
<dbReference type="InterPro" id="IPR050058">
    <property type="entry name" value="Ala-tRNA_ligase"/>
</dbReference>
<evidence type="ECO:0000256" key="12">
    <source>
        <dbReference type="ARBA" id="ARBA00022917"/>
    </source>
</evidence>
<dbReference type="SUPFAM" id="SSF101353">
    <property type="entry name" value="Putative anticodon-binding domain of alanyl-tRNA synthetase (AlaRS)"/>
    <property type="match status" value="1"/>
</dbReference>
<keyword evidence="12" id="KW-0648">Protein biosynthesis</keyword>
<comment type="similarity">
    <text evidence="2">Belongs to the class-II aminoacyl-tRNA synthetase family.</text>
</comment>
<dbReference type="PANTHER" id="PTHR11777">
    <property type="entry name" value="ALANYL-TRNA SYNTHETASE"/>
    <property type="match status" value="1"/>
</dbReference>
<keyword evidence="7" id="KW-0479">Metal-binding</keyword>
<evidence type="ECO:0000256" key="9">
    <source>
        <dbReference type="ARBA" id="ARBA00022833"/>
    </source>
</evidence>
<organism evidence="17">
    <name type="scientific">candidate division WOR-3 bacterium</name>
    <dbReference type="NCBI Taxonomy" id="2052148"/>
    <lineage>
        <taxon>Bacteria</taxon>
        <taxon>Bacteria division WOR-3</taxon>
    </lineage>
</organism>
<dbReference type="GO" id="GO:0006419">
    <property type="term" value="P:alanyl-tRNA aminoacylation"/>
    <property type="evidence" value="ECO:0007669"/>
    <property type="project" value="UniProtKB-UniRule"/>
</dbReference>
<evidence type="ECO:0000256" key="13">
    <source>
        <dbReference type="ARBA" id="ARBA00023146"/>
    </source>
</evidence>
<dbReference type="FunFam" id="3.30.980.10:FF:000004">
    <property type="entry name" value="Alanine--tRNA ligase, cytoplasmic"/>
    <property type="match status" value="1"/>
</dbReference>
<keyword evidence="9" id="KW-0862">Zinc</keyword>
<keyword evidence="10" id="KW-0067">ATP-binding</keyword>
<dbReference type="Pfam" id="PF07973">
    <property type="entry name" value="tRNA_SAD"/>
    <property type="match status" value="1"/>
</dbReference>
<feature type="coiled-coil region" evidence="15">
    <location>
        <begin position="518"/>
        <end position="552"/>
    </location>
</feature>
<dbReference type="GO" id="GO:0000049">
    <property type="term" value="F:tRNA binding"/>
    <property type="evidence" value="ECO:0007669"/>
    <property type="project" value="UniProtKB-KW"/>
</dbReference>
<evidence type="ECO:0000256" key="2">
    <source>
        <dbReference type="ARBA" id="ARBA00008226"/>
    </source>
</evidence>
<dbReference type="AlphaFoldDB" id="A0A7V0Q831"/>
<dbReference type="InterPro" id="IPR023033">
    <property type="entry name" value="Ala_tRNA_ligase_euk/bac"/>
</dbReference>
<keyword evidence="5" id="KW-0820">tRNA-binding</keyword>
<feature type="non-terminal residue" evidence="17">
    <location>
        <position position="1"/>
    </location>
</feature>
<dbReference type="GO" id="GO:0004813">
    <property type="term" value="F:alanine-tRNA ligase activity"/>
    <property type="evidence" value="ECO:0007669"/>
    <property type="project" value="UniProtKB-UniRule"/>
</dbReference>
<dbReference type="InterPro" id="IPR018164">
    <property type="entry name" value="Ala-tRNA-synth_IIc_N"/>
</dbReference>
<reference evidence="17" key="1">
    <citation type="journal article" date="2020" name="mSystems">
        <title>Genome- and Community-Level Interaction Insights into Carbon Utilization and Element Cycling Functions of Hydrothermarchaeota in Hydrothermal Sediment.</title>
        <authorList>
            <person name="Zhou Z."/>
            <person name="Liu Y."/>
            <person name="Xu W."/>
            <person name="Pan J."/>
            <person name="Luo Z.H."/>
            <person name="Li M."/>
        </authorList>
    </citation>
    <scope>NUCLEOTIDE SEQUENCE [LARGE SCALE GENOMIC DNA]</scope>
    <source>
        <strain evidence="17">HyVt-28</strain>
    </source>
</reference>
<dbReference type="Pfam" id="PF02272">
    <property type="entry name" value="DHHA1"/>
    <property type="match status" value="1"/>
</dbReference>
<evidence type="ECO:0000256" key="6">
    <source>
        <dbReference type="ARBA" id="ARBA00022598"/>
    </source>
</evidence>
<proteinExistence type="inferred from homology"/>
<dbReference type="GO" id="GO:0005524">
    <property type="term" value="F:ATP binding"/>
    <property type="evidence" value="ECO:0007669"/>
    <property type="project" value="UniProtKB-KW"/>
</dbReference>
<dbReference type="Proteomes" id="UP000886381">
    <property type="component" value="Unassembled WGS sequence"/>
</dbReference>
<dbReference type="SUPFAM" id="SSF55186">
    <property type="entry name" value="ThrRS/AlaRS common domain"/>
    <property type="match status" value="1"/>
</dbReference>
<feature type="domain" description="Alanyl-transfer RNA synthetases family profile" evidence="16">
    <location>
        <begin position="1"/>
        <end position="502"/>
    </location>
</feature>
<dbReference type="PROSITE" id="PS50860">
    <property type="entry name" value="AA_TRNA_LIGASE_II_ALA"/>
    <property type="match status" value="1"/>
</dbReference>
<gene>
    <name evidence="17" type="primary">alaS</name>
    <name evidence="17" type="ORF">ENH14_02300</name>
</gene>
<dbReference type="GO" id="GO:0005829">
    <property type="term" value="C:cytosol"/>
    <property type="evidence" value="ECO:0007669"/>
    <property type="project" value="TreeGrafter"/>
</dbReference>
<dbReference type="Gene3D" id="3.30.54.20">
    <property type="match status" value="1"/>
</dbReference>
<dbReference type="PRINTS" id="PR00980">
    <property type="entry name" value="TRNASYNTHALA"/>
</dbReference>
<sequence length="670" mass="77177">ELWNLVFMQFNREEDGNLVPLPNKNIDTGMGLERLLRILQSADSNYHTDLFMPIIEEVERITGVKYHDDERGSAHRVLADHSRALTFAIADGIYPSNYGRGYVLRRILRRAHRFAQKIGFEEKPIIYRLVPVVIEVMHEAYPELVDKKTEIEFIIKREEEKFIENIARNLPRLREDIESYRENGIVDGKVVFKYYDTYGLPLDLIEEYIKEAGLQIDWSGFEDEMSKQRERGRKKEIFKVEIPEWKILKEGKSKFVGYEKLQTVSSILKYGFKDKKVYLVTEETPFYAESGGQVGDKGIIEGEWKGGKFLIRVQDTQKIGDDIVHIGELEQGKIPEESMEVRLEVNEKKRLAAQRAHTATHLLHAALREVLGEHVRQEGSLVEPDRLRFDFLHFKKLSNEEIGEIERIVNNKIMENIKLKIEWKDYRDAVKEGAMALFEGKYGEKVRVISIGDFSKELCGGTHVNQTGDIGLFKIIKEEASSANIRRIEAYTGEKAFEYVKALERRLENIASLLGTASTTVEEKLKKLEEEYKEKEEVLETLTQKLAEIYAEETVSHTINLNNEIPVYYGYYKNLRREDLRKIADRVRLKVERGILVLLSSFKESVNIFVEILGDVEGFDARKIMRNIGKIIGGGGGGSERKAEGGGRKKEKIGEILEFIKKGTLFGEEV</sequence>
<dbReference type="SUPFAM" id="SSF50447">
    <property type="entry name" value="Translation proteins"/>
    <property type="match status" value="1"/>
</dbReference>
<dbReference type="Pfam" id="PF01411">
    <property type="entry name" value="tRNA-synt_2c"/>
    <property type="match status" value="1"/>
</dbReference>
<dbReference type="HAMAP" id="MF_00036_B">
    <property type="entry name" value="Ala_tRNA_synth_B"/>
    <property type="match status" value="1"/>
</dbReference>
<dbReference type="EC" id="6.1.1.7" evidence="3 14"/>
<evidence type="ECO:0000259" key="16">
    <source>
        <dbReference type="PROSITE" id="PS50860"/>
    </source>
</evidence>
<dbReference type="FunFam" id="3.30.54.20:FF:000001">
    <property type="entry name" value="Alanine--tRNA ligase"/>
    <property type="match status" value="1"/>
</dbReference>
<dbReference type="InterPro" id="IPR018162">
    <property type="entry name" value="Ala-tRNA-ligase_IIc_anticod-bd"/>
</dbReference>
<protein>
    <recommendedName>
        <fullName evidence="4 14">Alanine--tRNA ligase</fullName>
        <ecNumber evidence="3 14">6.1.1.7</ecNumber>
    </recommendedName>
</protein>
<evidence type="ECO:0000256" key="10">
    <source>
        <dbReference type="ARBA" id="ARBA00022840"/>
    </source>
</evidence>
<keyword evidence="13" id="KW-0030">Aminoacyl-tRNA synthetase</keyword>
<name>A0A7V0Q831_UNCW3</name>
<dbReference type="GO" id="GO:0046872">
    <property type="term" value="F:metal ion binding"/>
    <property type="evidence" value="ECO:0007669"/>
    <property type="project" value="UniProtKB-KW"/>
</dbReference>
<evidence type="ECO:0000256" key="14">
    <source>
        <dbReference type="NCBIfam" id="TIGR00344"/>
    </source>
</evidence>
<dbReference type="Gene3D" id="3.30.930.10">
    <property type="entry name" value="Bira Bifunctional Protein, Domain 2"/>
    <property type="match status" value="1"/>
</dbReference>
<evidence type="ECO:0000313" key="17">
    <source>
        <dbReference type="EMBL" id="HDL60266.1"/>
    </source>
</evidence>
<dbReference type="InterPro" id="IPR003156">
    <property type="entry name" value="DHHA1_dom"/>
</dbReference>
<comment type="caution">
    <text evidence="17">The sequence shown here is derived from an EMBL/GenBank/DDBJ whole genome shotgun (WGS) entry which is preliminary data.</text>
</comment>
<dbReference type="InterPro" id="IPR002318">
    <property type="entry name" value="Ala-tRNA-lgiase_IIc"/>
</dbReference>
<dbReference type="InterPro" id="IPR018165">
    <property type="entry name" value="Ala-tRNA-synth_IIc_core"/>
</dbReference>
<evidence type="ECO:0000256" key="11">
    <source>
        <dbReference type="ARBA" id="ARBA00022884"/>
    </source>
</evidence>
<evidence type="ECO:0000256" key="1">
    <source>
        <dbReference type="ARBA" id="ARBA00001947"/>
    </source>
</evidence>
<keyword evidence="6 17" id="KW-0436">Ligase</keyword>
<dbReference type="Gene3D" id="2.40.30.130">
    <property type="match status" value="1"/>
</dbReference>
<accession>A0A7V0Q831</accession>
<dbReference type="InterPro" id="IPR045864">
    <property type="entry name" value="aa-tRNA-synth_II/BPL/LPL"/>
</dbReference>
<evidence type="ECO:0000256" key="8">
    <source>
        <dbReference type="ARBA" id="ARBA00022741"/>
    </source>
</evidence>
<dbReference type="SUPFAM" id="SSF55681">
    <property type="entry name" value="Class II aaRS and biotin synthetases"/>
    <property type="match status" value="1"/>
</dbReference>
<comment type="cofactor">
    <cofactor evidence="1">
        <name>Zn(2+)</name>
        <dbReference type="ChEBI" id="CHEBI:29105"/>
    </cofactor>
</comment>
<evidence type="ECO:0000256" key="7">
    <source>
        <dbReference type="ARBA" id="ARBA00022723"/>
    </source>
</evidence>
<dbReference type="SMART" id="SM00863">
    <property type="entry name" value="tRNA_SAD"/>
    <property type="match status" value="1"/>
</dbReference>
<dbReference type="Gene3D" id="6.10.250.550">
    <property type="match status" value="1"/>
</dbReference>
<evidence type="ECO:0000256" key="3">
    <source>
        <dbReference type="ARBA" id="ARBA00013168"/>
    </source>
</evidence>
<keyword evidence="8" id="KW-0547">Nucleotide-binding</keyword>
<evidence type="ECO:0000256" key="5">
    <source>
        <dbReference type="ARBA" id="ARBA00022555"/>
    </source>
</evidence>
<dbReference type="EMBL" id="DRDR01000096">
    <property type="protein sequence ID" value="HDL60266.1"/>
    <property type="molecule type" value="Genomic_DNA"/>
</dbReference>
<keyword evidence="15" id="KW-0175">Coiled coil</keyword>
<dbReference type="InterPro" id="IPR012947">
    <property type="entry name" value="tRNA_SAD"/>
</dbReference>
<keyword evidence="11" id="KW-0694">RNA-binding</keyword>
<dbReference type="Gene3D" id="3.10.310.40">
    <property type="match status" value="1"/>
</dbReference>
<dbReference type="PANTHER" id="PTHR11777:SF9">
    <property type="entry name" value="ALANINE--TRNA LIGASE, CYTOPLASMIC"/>
    <property type="match status" value="1"/>
</dbReference>
<dbReference type="Gene3D" id="3.30.980.10">
    <property type="entry name" value="Threonyl-trna Synthetase, Chain A, domain 2"/>
    <property type="match status" value="1"/>
</dbReference>